<evidence type="ECO:0000313" key="1">
    <source>
        <dbReference type="EMBL" id="UXI78814.1"/>
    </source>
</evidence>
<dbReference type="EMBL" id="CP104697">
    <property type="protein sequence ID" value="UXI78814.1"/>
    <property type="molecule type" value="Genomic_DNA"/>
</dbReference>
<protein>
    <submittedName>
        <fullName evidence="1">Uncharacterized protein</fullName>
    </submittedName>
</protein>
<organism evidence="1 2">
    <name type="scientific">Streptomyces vinaceusdrappus</name>
    <dbReference type="NCBI Taxonomy" id="67376"/>
    <lineage>
        <taxon>Bacteria</taxon>
        <taxon>Bacillati</taxon>
        <taxon>Actinomycetota</taxon>
        <taxon>Actinomycetes</taxon>
        <taxon>Kitasatosporales</taxon>
        <taxon>Streptomycetaceae</taxon>
        <taxon>Streptomyces</taxon>
        <taxon>Streptomyces rochei group</taxon>
    </lineage>
</organism>
<accession>A0ABY6BX53</accession>
<name>A0ABY6BX53_9ACTN</name>
<evidence type="ECO:0000313" key="2">
    <source>
        <dbReference type="Proteomes" id="UP001064390"/>
    </source>
</evidence>
<dbReference type="RefSeq" id="WP_261698984.1">
    <property type="nucleotide sequence ID" value="NZ_CP104697.1"/>
</dbReference>
<gene>
    <name evidence="1" type="ORF">N6Q81_12565</name>
</gene>
<sequence>MTTSTPDLLPRPLSSCWLHWIAVPTGDQLGVMALLGLTDAVPASFSSAQEVIDADSHAAAEGLARVYVSPELDGWTLIIGRWCDPCDSERSDSVLQMCEELSARYGQAQAYYYGAQGDGSAWLVAERGTVVRRYCETGEGDDHYLTLGEPLRYECSRREHLGLATSWDAATETEEDEDEWSWETLHMAPEIAALLGVSPLALTAETPVSGTGVLARTPSDAS</sequence>
<keyword evidence="2" id="KW-1185">Reference proteome</keyword>
<dbReference type="Proteomes" id="UP001064390">
    <property type="component" value="Chromosome"/>
</dbReference>
<reference evidence="1" key="1">
    <citation type="submission" date="2022-09" db="EMBL/GenBank/DDBJ databases">
        <title>Streptomyces vinaceusdrappus strain AC-40.</title>
        <authorList>
            <person name="Sedeek A.M."/>
            <person name="Salah I."/>
            <person name="Kamel H.L."/>
            <person name="Soltan M.A."/>
            <person name="Elsayed T.R."/>
        </authorList>
    </citation>
    <scope>NUCLEOTIDE SEQUENCE</scope>
    <source>
        <strain evidence="1">AC-40</strain>
    </source>
</reference>
<proteinExistence type="predicted"/>